<feature type="non-terminal residue" evidence="2">
    <location>
        <position position="1"/>
    </location>
</feature>
<evidence type="ECO:0000313" key="2">
    <source>
        <dbReference type="EMBL" id="GAG10960.1"/>
    </source>
</evidence>
<dbReference type="EMBL" id="BARS01023388">
    <property type="protein sequence ID" value="GAG10960.1"/>
    <property type="molecule type" value="Genomic_DNA"/>
</dbReference>
<name>X0UYS6_9ZZZZ</name>
<keyword evidence="1" id="KW-1133">Transmembrane helix</keyword>
<feature type="transmembrane region" description="Helical" evidence="1">
    <location>
        <begin position="140"/>
        <end position="163"/>
    </location>
</feature>
<accession>X0UYS6</accession>
<keyword evidence="1" id="KW-0812">Transmembrane</keyword>
<proteinExistence type="predicted"/>
<feature type="transmembrane region" description="Helical" evidence="1">
    <location>
        <begin position="23"/>
        <end position="42"/>
    </location>
</feature>
<protein>
    <submittedName>
        <fullName evidence="2">Uncharacterized protein</fullName>
    </submittedName>
</protein>
<feature type="transmembrane region" description="Helical" evidence="1">
    <location>
        <begin position="117"/>
        <end position="134"/>
    </location>
</feature>
<comment type="caution">
    <text evidence="2">The sequence shown here is derived from an EMBL/GenBank/DDBJ whole genome shotgun (WGS) entry which is preliminary data.</text>
</comment>
<organism evidence="2">
    <name type="scientific">marine sediment metagenome</name>
    <dbReference type="NCBI Taxonomy" id="412755"/>
    <lineage>
        <taxon>unclassified sequences</taxon>
        <taxon>metagenomes</taxon>
        <taxon>ecological metagenomes</taxon>
    </lineage>
</organism>
<reference evidence="2" key="1">
    <citation type="journal article" date="2014" name="Front. Microbiol.">
        <title>High frequency of phylogenetically diverse reductive dehalogenase-homologous genes in deep subseafloor sedimentary metagenomes.</title>
        <authorList>
            <person name="Kawai M."/>
            <person name="Futagami T."/>
            <person name="Toyoda A."/>
            <person name="Takaki Y."/>
            <person name="Nishi S."/>
            <person name="Hori S."/>
            <person name="Arai W."/>
            <person name="Tsubouchi T."/>
            <person name="Morono Y."/>
            <person name="Uchiyama I."/>
            <person name="Ito T."/>
            <person name="Fujiyama A."/>
            <person name="Inagaki F."/>
            <person name="Takami H."/>
        </authorList>
    </citation>
    <scope>NUCLEOTIDE SEQUENCE</scope>
    <source>
        <strain evidence="2">Expedition CK06-06</strain>
    </source>
</reference>
<dbReference type="AlphaFoldDB" id="X0UYS6"/>
<gene>
    <name evidence="2" type="ORF">S01H1_37238</name>
</gene>
<keyword evidence="1" id="KW-0472">Membrane</keyword>
<evidence type="ECO:0000256" key="1">
    <source>
        <dbReference type="SAM" id="Phobius"/>
    </source>
</evidence>
<sequence length="179" mass="20028">KVMHKKFRLGNVAGLTVYGRGNALPGAVAVWLVFTILTFWFLDFSLMKAVIAGLAATLLHYASEFWHHYCHAWAARRTGYPMEGVLYLWVVAVSLYPRDEPELPAKIHIRRALGGPFGSLALALFAGIVTWALHPFGGMMYWLAGFLFLDNLLIYTIGALLPLSFTDGSTLLRWWGKRG</sequence>